<evidence type="ECO:0000313" key="1">
    <source>
        <dbReference type="EMBL" id="KAI9463396.1"/>
    </source>
</evidence>
<gene>
    <name evidence="1" type="ORF">F5148DRAFT_1286138</name>
</gene>
<protein>
    <submittedName>
        <fullName evidence="1">Uncharacterized protein</fullName>
    </submittedName>
</protein>
<evidence type="ECO:0000313" key="2">
    <source>
        <dbReference type="Proteomes" id="UP001207468"/>
    </source>
</evidence>
<name>A0ACC0U552_9AGAM</name>
<accession>A0ACC0U552</accession>
<reference evidence="1" key="1">
    <citation type="submission" date="2021-03" db="EMBL/GenBank/DDBJ databases">
        <title>Evolutionary priming and transition to the ectomycorrhizal habit in an iconic lineage of mushroom-forming fungi: is preadaptation a requirement?</title>
        <authorList>
            <consortium name="DOE Joint Genome Institute"/>
            <person name="Looney B.P."/>
            <person name="Miyauchi S."/>
            <person name="Morin E."/>
            <person name="Drula E."/>
            <person name="Courty P.E."/>
            <person name="Chicoki N."/>
            <person name="Fauchery L."/>
            <person name="Kohler A."/>
            <person name="Kuo A."/>
            <person name="LaButti K."/>
            <person name="Pangilinan J."/>
            <person name="Lipzen A."/>
            <person name="Riley R."/>
            <person name="Andreopoulos W."/>
            <person name="He G."/>
            <person name="Johnson J."/>
            <person name="Barry K.W."/>
            <person name="Grigoriev I.V."/>
            <person name="Nagy L."/>
            <person name="Hibbett D."/>
            <person name="Henrissat B."/>
            <person name="Matheny P.B."/>
            <person name="Labbe J."/>
            <person name="Martin A.F."/>
        </authorList>
    </citation>
    <scope>NUCLEOTIDE SEQUENCE</scope>
    <source>
        <strain evidence="1">BPL698</strain>
    </source>
</reference>
<proteinExistence type="predicted"/>
<sequence length="80" mass="8951">MTTYNLPLTLAWQSDSSDAQKSPTSTTAMAFDVDLNILVSATHLAQCHFSYNSKTESPSFPQTLRPYRNTRLRLEPVSSL</sequence>
<dbReference type="EMBL" id="JAGFNK010000158">
    <property type="protein sequence ID" value="KAI9463396.1"/>
    <property type="molecule type" value="Genomic_DNA"/>
</dbReference>
<dbReference type="Proteomes" id="UP001207468">
    <property type="component" value="Unassembled WGS sequence"/>
</dbReference>
<organism evidence="1 2">
    <name type="scientific">Russula earlei</name>
    <dbReference type="NCBI Taxonomy" id="71964"/>
    <lineage>
        <taxon>Eukaryota</taxon>
        <taxon>Fungi</taxon>
        <taxon>Dikarya</taxon>
        <taxon>Basidiomycota</taxon>
        <taxon>Agaricomycotina</taxon>
        <taxon>Agaricomycetes</taxon>
        <taxon>Russulales</taxon>
        <taxon>Russulaceae</taxon>
        <taxon>Russula</taxon>
    </lineage>
</organism>
<keyword evidence="2" id="KW-1185">Reference proteome</keyword>
<comment type="caution">
    <text evidence="1">The sequence shown here is derived from an EMBL/GenBank/DDBJ whole genome shotgun (WGS) entry which is preliminary data.</text>
</comment>